<keyword evidence="8 9" id="KW-0687">Ribonucleoprotein</keyword>
<comment type="similarity">
    <text evidence="3 9">Belongs to the SRP72 family.</text>
</comment>
<sequence length="596" mass="68596">MSLNQLFHKLEVDASQDNHKEVLETTYEILKSSPNDLKAMRLSIVAAINLDQYLKAYGIFKEFPQQGDDLLLEKLYVIYKLNLNDELHQEFNKLTPNQLNNGVLHLKAQFYYRLGDYETALTTYHQLIQSTDSEDPELLDLSVNERAILADGYQFGIFNKFNDKQPLSDDQDSYDLVFNESLIQFGLKNYTKSLELLELSLDKAIEVNTDLNDQLNETFPILLQKAYLYQTLGETIKAKEILESIDISKISDDLNTLIYQNNLITLTSTENPALIIKELEFPNSLNKLNSRLSLLQKTSLWKNYNKLKFKLNQSITSKDLNHKDITNHALKSFSKSGLDHDDLITQAKQAYRFAINTKDLGISLISAQLNIELENFDSAVSILENLNPENKYLPSVSNILINLYEKLGSQKKKISLFNEIYEFYKSKDLNIDEYEFLKVISLNFSNQEPEKTQNLLEKLYNIHPDDLISIILNKSEKDLNQLHPIDHLTSGLSFDDLIQQGIESLSQQQPILTTKKTIKKRSKQSRKPSKSYDATKQPDGERWLPMKDRSYYKPPKGKKKQGNQTQGGVADNITEESFNKVSKPVQVKKNKKKGRK</sequence>
<dbReference type="GO" id="GO:0005783">
    <property type="term" value="C:endoplasmic reticulum"/>
    <property type="evidence" value="ECO:0007669"/>
    <property type="project" value="UniProtKB-SubCell"/>
</dbReference>
<feature type="compositionally biased region" description="Basic residues" evidence="11">
    <location>
        <begin position="586"/>
        <end position="596"/>
    </location>
</feature>
<evidence type="ECO:0000256" key="9">
    <source>
        <dbReference type="PIRNR" id="PIRNR038922"/>
    </source>
</evidence>
<evidence type="ECO:0000256" key="4">
    <source>
        <dbReference type="ARBA" id="ARBA00018350"/>
    </source>
</evidence>
<keyword evidence="14" id="KW-1185">Reference proteome</keyword>
<feature type="coiled-coil region" evidence="10">
    <location>
        <begin position="187"/>
        <end position="214"/>
    </location>
</feature>
<dbReference type="InterPro" id="IPR011990">
    <property type="entry name" value="TPR-like_helical_dom_sf"/>
</dbReference>
<evidence type="ECO:0000256" key="3">
    <source>
        <dbReference type="ARBA" id="ARBA00007676"/>
    </source>
</evidence>
<dbReference type="GO" id="GO:0008312">
    <property type="term" value="F:7S RNA binding"/>
    <property type="evidence" value="ECO:0007669"/>
    <property type="project" value="InterPro"/>
</dbReference>
<comment type="caution">
    <text evidence="13">The sequence shown here is derived from an EMBL/GenBank/DDBJ whole genome shotgun (WGS) entry which is preliminary data.</text>
</comment>
<evidence type="ECO:0000256" key="6">
    <source>
        <dbReference type="ARBA" id="ARBA00022824"/>
    </source>
</evidence>
<proteinExistence type="inferred from homology"/>
<gene>
    <name evidence="13" type="ORF">BN7_5243</name>
</gene>
<feature type="compositionally biased region" description="Basic and acidic residues" evidence="11">
    <location>
        <begin position="536"/>
        <end position="551"/>
    </location>
</feature>
<dbReference type="FunCoup" id="K0KX39">
    <property type="interactions" value="963"/>
</dbReference>
<accession>K0KX39</accession>
<feature type="compositionally biased region" description="Basic residues" evidence="11">
    <location>
        <begin position="516"/>
        <end position="529"/>
    </location>
</feature>
<evidence type="ECO:0000259" key="12">
    <source>
        <dbReference type="Pfam" id="PF08492"/>
    </source>
</evidence>
<dbReference type="eggNOG" id="KOG2376">
    <property type="taxonomic scope" value="Eukaryota"/>
</dbReference>
<organism evidence="13 14">
    <name type="scientific">Wickerhamomyces ciferrii (strain ATCC 14091 / BCRC 22168 / CBS 111 / JCM 3599 / NBRC 0793 / NRRL Y-1031 F-60-10)</name>
    <name type="common">Yeast</name>
    <name type="synonym">Pichia ciferrii</name>
    <dbReference type="NCBI Taxonomy" id="1206466"/>
    <lineage>
        <taxon>Eukaryota</taxon>
        <taxon>Fungi</taxon>
        <taxon>Dikarya</taxon>
        <taxon>Ascomycota</taxon>
        <taxon>Saccharomycotina</taxon>
        <taxon>Saccharomycetes</taxon>
        <taxon>Phaffomycetales</taxon>
        <taxon>Wickerhamomycetaceae</taxon>
        <taxon>Wickerhamomyces</taxon>
    </lineage>
</organism>
<dbReference type="InParanoid" id="K0KX39"/>
<comment type="subcellular location">
    <subcellularLocation>
        <location evidence="2 9">Cytoplasm</location>
    </subcellularLocation>
    <subcellularLocation>
        <location evidence="1">Endoplasmic reticulum</location>
    </subcellularLocation>
</comment>
<dbReference type="AlphaFoldDB" id="K0KX39"/>
<evidence type="ECO:0000256" key="10">
    <source>
        <dbReference type="SAM" id="Coils"/>
    </source>
</evidence>
<dbReference type="GO" id="GO:0005786">
    <property type="term" value="C:signal recognition particle, endoplasmic reticulum targeting"/>
    <property type="evidence" value="ECO:0007669"/>
    <property type="project" value="UniProtKB-UniRule"/>
</dbReference>
<evidence type="ECO:0000313" key="13">
    <source>
        <dbReference type="EMBL" id="CCH45658.1"/>
    </source>
</evidence>
<reference evidence="13 14" key="1">
    <citation type="journal article" date="2012" name="Eukaryot. Cell">
        <title>Draft genome sequence of Wickerhamomyces ciferrii NRRL Y-1031 F-60-10.</title>
        <authorList>
            <person name="Schneider J."/>
            <person name="Andrea H."/>
            <person name="Blom J."/>
            <person name="Jaenicke S."/>
            <person name="Ruckert C."/>
            <person name="Schorsch C."/>
            <person name="Szczepanowski R."/>
            <person name="Farwick M."/>
            <person name="Goesmann A."/>
            <person name="Puhler A."/>
            <person name="Schaffer S."/>
            <person name="Tauch A."/>
            <person name="Kohler T."/>
            <person name="Brinkrolf K."/>
        </authorList>
    </citation>
    <scope>NUCLEOTIDE SEQUENCE [LARGE SCALE GENOMIC DNA]</scope>
    <source>
        <strain evidence="14">ATCC 14091 / BCRC 22168 / CBS 111 / JCM 3599 / NBRC 0793 / NRRL Y-1031 F-60-10</strain>
    </source>
</reference>
<protein>
    <recommendedName>
        <fullName evidence="4 9">Signal recognition particle subunit SRP72</fullName>
    </recommendedName>
</protein>
<dbReference type="PIRSF" id="PIRSF038922">
    <property type="entry name" value="SRP72"/>
    <property type="match status" value="1"/>
</dbReference>
<keyword evidence="10" id="KW-0175">Coiled coil</keyword>
<dbReference type="STRING" id="1206466.K0KX39"/>
<name>K0KX39_WICCF</name>
<keyword evidence="5 9" id="KW-0963">Cytoplasm</keyword>
<dbReference type="GO" id="GO:0043022">
    <property type="term" value="F:ribosome binding"/>
    <property type="evidence" value="ECO:0007669"/>
    <property type="project" value="TreeGrafter"/>
</dbReference>
<dbReference type="HOGENOM" id="CLU_013808_4_0_1"/>
<dbReference type="Proteomes" id="UP000009328">
    <property type="component" value="Unassembled WGS sequence"/>
</dbReference>
<dbReference type="Pfam" id="PF08492">
    <property type="entry name" value="SRP72"/>
    <property type="match status" value="1"/>
</dbReference>
<evidence type="ECO:0000313" key="14">
    <source>
        <dbReference type="Proteomes" id="UP000009328"/>
    </source>
</evidence>
<keyword evidence="6" id="KW-0256">Endoplasmic reticulum</keyword>
<evidence type="ECO:0000256" key="11">
    <source>
        <dbReference type="SAM" id="MobiDB-lite"/>
    </source>
</evidence>
<comment type="function">
    <text evidence="9">Component of the signal recognition particle (SRP) complex, a ribonucleoprotein complex that mediates the cotranslational targeting of secretory and membrane proteins to the endoplasmic reticulum (ER).</text>
</comment>
<evidence type="ECO:0000256" key="7">
    <source>
        <dbReference type="ARBA" id="ARBA00023135"/>
    </source>
</evidence>
<dbReference type="InterPro" id="IPR026270">
    <property type="entry name" value="SRP72"/>
</dbReference>
<feature type="region of interest" description="Disordered" evidence="11">
    <location>
        <begin position="513"/>
        <end position="596"/>
    </location>
</feature>
<feature type="domain" description="Signal recognition particle SRP72 subunit RNA-binding" evidence="12">
    <location>
        <begin position="508"/>
        <end position="554"/>
    </location>
</feature>
<keyword evidence="7 9" id="KW-0733">Signal recognition particle</keyword>
<dbReference type="GO" id="GO:0006614">
    <property type="term" value="P:SRP-dependent cotranslational protein targeting to membrane"/>
    <property type="evidence" value="ECO:0007669"/>
    <property type="project" value="UniProtKB-UniRule"/>
</dbReference>
<dbReference type="PANTHER" id="PTHR14094:SF9">
    <property type="entry name" value="SIGNAL RECOGNITION PARTICLE SUBUNIT SRP72"/>
    <property type="match status" value="1"/>
</dbReference>
<dbReference type="InterPro" id="IPR013699">
    <property type="entry name" value="Signal_recog_part_SRP72_RNA-bd"/>
</dbReference>
<evidence type="ECO:0000256" key="2">
    <source>
        <dbReference type="ARBA" id="ARBA00004496"/>
    </source>
</evidence>
<dbReference type="Gene3D" id="1.25.40.10">
    <property type="entry name" value="Tetratricopeptide repeat domain"/>
    <property type="match status" value="2"/>
</dbReference>
<dbReference type="SUPFAM" id="SSF48452">
    <property type="entry name" value="TPR-like"/>
    <property type="match status" value="2"/>
</dbReference>
<evidence type="ECO:0000256" key="8">
    <source>
        <dbReference type="ARBA" id="ARBA00023274"/>
    </source>
</evidence>
<evidence type="ECO:0000256" key="1">
    <source>
        <dbReference type="ARBA" id="ARBA00004240"/>
    </source>
</evidence>
<dbReference type="PANTHER" id="PTHR14094">
    <property type="entry name" value="SIGNAL RECOGNITION PARTICLE 72"/>
    <property type="match status" value="1"/>
</dbReference>
<evidence type="ECO:0000256" key="5">
    <source>
        <dbReference type="ARBA" id="ARBA00022490"/>
    </source>
</evidence>
<dbReference type="EMBL" id="CAIF01000206">
    <property type="protein sequence ID" value="CCH45658.1"/>
    <property type="molecule type" value="Genomic_DNA"/>
</dbReference>